<reference evidence="2" key="1">
    <citation type="journal article" date="2022" name="Mol. Ecol. Resour.">
        <title>The genomes of chicory, endive, great burdock and yacon provide insights into Asteraceae palaeo-polyploidization history and plant inulin production.</title>
        <authorList>
            <person name="Fan W."/>
            <person name="Wang S."/>
            <person name="Wang H."/>
            <person name="Wang A."/>
            <person name="Jiang F."/>
            <person name="Liu H."/>
            <person name="Zhao H."/>
            <person name="Xu D."/>
            <person name="Zhang Y."/>
        </authorList>
    </citation>
    <scope>NUCLEOTIDE SEQUENCE [LARGE SCALE GENOMIC DNA]</scope>
    <source>
        <strain evidence="2">cv. Yunnan</strain>
    </source>
</reference>
<accession>A0ACB9CFF2</accession>
<protein>
    <submittedName>
        <fullName evidence="1">Uncharacterized protein</fullName>
    </submittedName>
</protein>
<keyword evidence="2" id="KW-1185">Reference proteome</keyword>
<reference evidence="1 2" key="2">
    <citation type="journal article" date="2022" name="Mol. Ecol. Resour.">
        <title>The genomes of chicory, endive, great burdock and yacon provide insights into Asteraceae paleo-polyploidization history and plant inulin production.</title>
        <authorList>
            <person name="Fan W."/>
            <person name="Wang S."/>
            <person name="Wang H."/>
            <person name="Wang A."/>
            <person name="Jiang F."/>
            <person name="Liu H."/>
            <person name="Zhao H."/>
            <person name="Xu D."/>
            <person name="Zhang Y."/>
        </authorList>
    </citation>
    <scope>NUCLEOTIDE SEQUENCE [LARGE SCALE GENOMIC DNA]</scope>
    <source>
        <strain evidence="2">cv. Yunnan</strain>
        <tissue evidence="1">Leaves</tissue>
    </source>
</reference>
<dbReference type="Proteomes" id="UP001056120">
    <property type="component" value="Linkage Group LG21"/>
</dbReference>
<proteinExistence type="predicted"/>
<gene>
    <name evidence="1" type="ORF">L1987_64077</name>
</gene>
<organism evidence="1 2">
    <name type="scientific">Smallanthus sonchifolius</name>
    <dbReference type="NCBI Taxonomy" id="185202"/>
    <lineage>
        <taxon>Eukaryota</taxon>
        <taxon>Viridiplantae</taxon>
        <taxon>Streptophyta</taxon>
        <taxon>Embryophyta</taxon>
        <taxon>Tracheophyta</taxon>
        <taxon>Spermatophyta</taxon>
        <taxon>Magnoliopsida</taxon>
        <taxon>eudicotyledons</taxon>
        <taxon>Gunneridae</taxon>
        <taxon>Pentapetalae</taxon>
        <taxon>asterids</taxon>
        <taxon>campanulids</taxon>
        <taxon>Asterales</taxon>
        <taxon>Asteraceae</taxon>
        <taxon>Asteroideae</taxon>
        <taxon>Heliantheae alliance</taxon>
        <taxon>Millerieae</taxon>
        <taxon>Smallanthus</taxon>
    </lineage>
</organism>
<dbReference type="EMBL" id="CM042038">
    <property type="protein sequence ID" value="KAI3732867.1"/>
    <property type="molecule type" value="Genomic_DNA"/>
</dbReference>
<evidence type="ECO:0000313" key="1">
    <source>
        <dbReference type="EMBL" id="KAI3732867.1"/>
    </source>
</evidence>
<evidence type="ECO:0000313" key="2">
    <source>
        <dbReference type="Proteomes" id="UP001056120"/>
    </source>
</evidence>
<name>A0ACB9CFF2_9ASTR</name>
<comment type="caution">
    <text evidence="1">The sequence shown here is derived from an EMBL/GenBank/DDBJ whole genome shotgun (WGS) entry which is preliminary data.</text>
</comment>
<sequence>MRLCPVAAGAGYGGISRLRRMLVVLLPACWMVRVECNGVGTGSSEIERVTEQRLELILTLSMARSGKCVSQGYGLLMRVVLRAARKESCRTSNAYDLSCEKYVILGLCVRLMMSSGSDEGNPDDGAVTSVTCRGYRCKRSVDVSWLEGGVTRIGVQAFVRMPGLGPYKLVSEPWFKRKSVFLLK</sequence>